<dbReference type="SUPFAM" id="SSF81901">
    <property type="entry name" value="HCP-like"/>
    <property type="match status" value="3"/>
</dbReference>
<dbReference type="EMBL" id="GBHO01043942">
    <property type="protein sequence ID" value="JAF99661.1"/>
    <property type="molecule type" value="Transcribed_RNA"/>
</dbReference>
<dbReference type="PANTHER" id="PTHR11102:SF147">
    <property type="entry name" value="SEL1L ADAPTOR SUBUNIT OF ERAD E3 UBIQUITIN LIGASE"/>
    <property type="match status" value="1"/>
</dbReference>
<evidence type="ECO:0000256" key="3">
    <source>
        <dbReference type="SAM" id="Phobius"/>
    </source>
</evidence>
<name>A0A0A9VTQ1_LYGHE</name>
<dbReference type="InterPro" id="IPR006597">
    <property type="entry name" value="Sel1-like"/>
</dbReference>
<dbReference type="EMBL" id="GBHO01043936">
    <property type="protein sequence ID" value="JAF99667.1"/>
    <property type="molecule type" value="Transcribed_RNA"/>
</dbReference>
<evidence type="ECO:0000256" key="1">
    <source>
        <dbReference type="ARBA" id="ARBA00038101"/>
    </source>
</evidence>
<reference evidence="5" key="2">
    <citation type="submission" date="2014-07" db="EMBL/GenBank/DDBJ databases">
        <authorList>
            <person name="Hull J."/>
        </authorList>
    </citation>
    <scope>NUCLEOTIDE SEQUENCE</scope>
</reference>
<keyword evidence="4" id="KW-0732">Signal</keyword>
<feature type="region of interest" description="Disordered" evidence="2">
    <location>
        <begin position="32"/>
        <end position="79"/>
    </location>
</feature>
<dbReference type="Pfam" id="PF08238">
    <property type="entry name" value="Sel1"/>
    <property type="match status" value="9"/>
</dbReference>
<evidence type="ECO:0000313" key="6">
    <source>
        <dbReference type="EMBL" id="JAF99667.1"/>
    </source>
</evidence>
<evidence type="ECO:0000256" key="2">
    <source>
        <dbReference type="SAM" id="MobiDB-lite"/>
    </source>
</evidence>
<keyword evidence="3" id="KW-1133">Transmembrane helix</keyword>
<evidence type="ECO:0008006" key="8">
    <source>
        <dbReference type="Google" id="ProtNLM"/>
    </source>
</evidence>
<accession>A0A0A9VTQ1</accession>
<evidence type="ECO:0000313" key="7">
    <source>
        <dbReference type="EMBL" id="JAG50894.1"/>
    </source>
</evidence>
<dbReference type="PANTHER" id="PTHR11102">
    <property type="entry name" value="SEL-1-LIKE PROTEIN"/>
    <property type="match status" value="1"/>
</dbReference>
<keyword evidence="3" id="KW-0812">Transmembrane</keyword>
<protein>
    <recommendedName>
        <fullName evidence="8">Protein sel-1 1</fullName>
    </recommendedName>
</protein>
<dbReference type="Gene3D" id="1.25.40.10">
    <property type="entry name" value="Tetratricopeptide repeat domain"/>
    <property type="match status" value="3"/>
</dbReference>
<keyword evidence="3" id="KW-0472">Membrane</keyword>
<dbReference type="EMBL" id="GBRD01014932">
    <property type="protein sequence ID" value="JAG50894.1"/>
    <property type="molecule type" value="Transcribed_RNA"/>
</dbReference>
<reference evidence="7" key="3">
    <citation type="submission" date="2014-09" db="EMBL/GenBank/DDBJ databases">
        <authorList>
            <person name="Magalhaes I.L.F."/>
            <person name="Oliveira U."/>
            <person name="Santos F.R."/>
            <person name="Vidigal T.H.D.A."/>
            <person name="Brescovit A.D."/>
            <person name="Santos A.J."/>
        </authorList>
    </citation>
    <scope>NUCLEOTIDE SEQUENCE</scope>
</reference>
<evidence type="ECO:0000256" key="4">
    <source>
        <dbReference type="SAM" id="SignalP"/>
    </source>
</evidence>
<dbReference type="InterPro" id="IPR011990">
    <property type="entry name" value="TPR-like_helical_dom_sf"/>
</dbReference>
<dbReference type="GO" id="GO:0036503">
    <property type="term" value="P:ERAD pathway"/>
    <property type="evidence" value="ECO:0007669"/>
    <property type="project" value="TreeGrafter"/>
</dbReference>
<comment type="similarity">
    <text evidence="1">Belongs to the sel-1 family.</text>
</comment>
<organism evidence="5">
    <name type="scientific">Lygus hesperus</name>
    <name type="common">Western plant bug</name>
    <dbReference type="NCBI Taxonomy" id="30085"/>
    <lineage>
        <taxon>Eukaryota</taxon>
        <taxon>Metazoa</taxon>
        <taxon>Ecdysozoa</taxon>
        <taxon>Arthropoda</taxon>
        <taxon>Hexapoda</taxon>
        <taxon>Insecta</taxon>
        <taxon>Pterygota</taxon>
        <taxon>Neoptera</taxon>
        <taxon>Paraneoptera</taxon>
        <taxon>Hemiptera</taxon>
        <taxon>Heteroptera</taxon>
        <taxon>Panheteroptera</taxon>
        <taxon>Cimicomorpha</taxon>
        <taxon>Miridae</taxon>
        <taxon>Mirini</taxon>
        <taxon>Lygus</taxon>
    </lineage>
</organism>
<dbReference type="GO" id="GO:0005789">
    <property type="term" value="C:endoplasmic reticulum membrane"/>
    <property type="evidence" value="ECO:0007669"/>
    <property type="project" value="TreeGrafter"/>
</dbReference>
<gene>
    <name evidence="6" type="ORF">CM83_70265</name>
    <name evidence="5" type="ORF">CM83_70266</name>
</gene>
<evidence type="ECO:0000313" key="5">
    <source>
        <dbReference type="EMBL" id="JAF99661.1"/>
    </source>
</evidence>
<feature type="transmembrane region" description="Helical" evidence="3">
    <location>
        <begin position="688"/>
        <end position="706"/>
    </location>
</feature>
<feature type="signal peptide" evidence="4">
    <location>
        <begin position="1"/>
        <end position="20"/>
    </location>
</feature>
<feature type="chain" id="PRO_5015033538" description="Protein sel-1 1" evidence="4">
    <location>
        <begin position="21"/>
        <end position="713"/>
    </location>
</feature>
<proteinExistence type="inferred from homology"/>
<reference evidence="5" key="1">
    <citation type="journal article" date="2014" name="PLoS ONE">
        <title>Transcriptome-Based Identification of ABC Transporters in the Western Tarnished Plant Bug Lygus hesperus.</title>
        <authorList>
            <person name="Hull J.J."/>
            <person name="Chaney K."/>
            <person name="Geib S.M."/>
            <person name="Fabrick J.A."/>
            <person name="Brent C.S."/>
            <person name="Walsh D."/>
            <person name="Lavine L.C."/>
        </authorList>
    </citation>
    <scope>NUCLEOTIDE SEQUENCE</scope>
</reference>
<dbReference type="SMART" id="SM00671">
    <property type="entry name" value="SEL1"/>
    <property type="match status" value="10"/>
</dbReference>
<sequence>MLKRKLFIFLLVYVVCSVLTICVCDELGIKKDSQSRGAEGPDQSAIRSPSHESISPPDGLKDSTSSSNVKDKTEKDDEEAFDENHWAAGILDGVFKTSEMFQEKDDNLAKQPEHQLFVEEPPPLEKEGIELYNRAMQIYNSSRGNKMTAYSMFFEASKLGNTDAKLKIAWGFLLGGTLSQDLDEALKIFTDLANAGVADAQMALGFMHAAGIAVPAHQGKALIYYTLGAIGGSTWARMALGYRYWTGVSLSSNCEKSLLYYKLVANTVASEVQMSGGHVIQRIRLLDEVDNPGYNSGILDNDLIEYYQLLAEKGDVQAQVGLGQLHYQGGRGVAQDHQKALHYFLQAADAGNAIAMAFLGRIYLEGSEMVKADNATAYKYFKKAADMGNPVGQSGLGMMHLEGRGVEKDYSKALKYFSLAAEQGWVDGQLQLGIMHFSGLGVRRDYKLANKYFTLASQSGHVLAFYNLAQMHATGTGIMRSCSTAVELYKNVAERGKWGEMLMRGHMFYRSGLFKEAFVHYALLSELGYEVAQSNAAFMLDRGEVPLPHAHENETYIRALVYWNRAAIQGYSPAQVKLGDYHYYGLGTVIDYEVAAMHYKLASDQQHNAQAMFNLGYMHEQGLGMQQDIHLAKRCYDMAAEASADAKIPVALALMKLSLVSSMKYFEEANLTSWGMMYGIHTFIGANWDLYLVSILIGFLGIVVYFRRPQPRR</sequence>
<dbReference type="AlphaFoldDB" id="A0A0A9VTQ1"/>
<dbReference type="InterPro" id="IPR050767">
    <property type="entry name" value="Sel1_AlgK"/>
</dbReference>